<evidence type="ECO:0000313" key="2">
    <source>
        <dbReference type="Proteomes" id="UP000319213"/>
    </source>
</evidence>
<proteinExistence type="predicted"/>
<protein>
    <submittedName>
        <fullName evidence="1">Uncharacterized protein</fullName>
    </submittedName>
</protein>
<evidence type="ECO:0000313" key="1">
    <source>
        <dbReference type="EMBL" id="TQM74498.1"/>
    </source>
</evidence>
<comment type="caution">
    <text evidence="1">The sequence shown here is derived from an EMBL/GenBank/DDBJ whole genome shotgun (WGS) entry which is preliminary data.</text>
</comment>
<dbReference type="AlphaFoldDB" id="A0A543IVA1"/>
<dbReference type="Proteomes" id="UP000319213">
    <property type="component" value="Unassembled WGS sequence"/>
</dbReference>
<gene>
    <name evidence="1" type="ORF">FHX40_1175</name>
</gene>
<keyword evidence="2" id="KW-1185">Reference proteome</keyword>
<dbReference type="RefSeq" id="WP_142258661.1">
    <property type="nucleotide sequence ID" value="NZ_BMPV01000003.1"/>
</dbReference>
<reference evidence="1 2" key="1">
    <citation type="submission" date="2019-06" db="EMBL/GenBank/DDBJ databases">
        <title>Sequencing the genomes of 1000 actinobacteria strains.</title>
        <authorList>
            <person name="Klenk H.-P."/>
        </authorList>
    </citation>
    <scope>NUCLEOTIDE SEQUENCE [LARGE SCALE GENOMIC DNA]</scope>
    <source>
        <strain evidence="1 2">DSM 43186</strain>
    </source>
</reference>
<name>A0A543IVA1_9ACTN</name>
<accession>A0A543IVA1</accession>
<organism evidence="1 2">
    <name type="scientific">Thermopolyspora flexuosa</name>
    <dbReference type="NCBI Taxonomy" id="103836"/>
    <lineage>
        <taxon>Bacteria</taxon>
        <taxon>Bacillati</taxon>
        <taxon>Actinomycetota</taxon>
        <taxon>Actinomycetes</taxon>
        <taxon>Streptosporangiales</taxon>
        <taxon>Streptosporangiaceae</taxon>
        <taxon>Thermopolyspora</taxon>
    </lineage>
</organism>
<sequence length="147" mass="15730">MGTYAGGPGAEADDRYGKYGAVFLGRLRAAGFLVEECAEAGRYVVTASPGGPLPLRPRLHLPASLLDEYVARLADEEGSLEGALGLMLVHVEEDLESVSVDGRNHTVALGVERAADGRAAWFVQAEPVDVPSWLAEGEYEWRAYPEG</sequence>
<dbReference type="OrthoDB" id="3699977at2"/>
<dbReference type="EMBL" id="VFPQ01000001">
    <property type="protein sequence ID" value="TQM74498.1"/>
    <property type="molecule type" value="Genomic_DNA"/>
</dbReference>